<dbReference type="PIRSF" id="PIRSF000103">
    <property type="entry name" value="HIBADH"/>
    <property type="match status" value="1"/>
</dbReference>
<organism evidence="6 7">
    <name type="scientific">Microbacterium salsuginis</name>
    <dbReference type="NCBI Taxonomy" id="2722803"/>
    <lineage>
        <taxon>Bacteria</taxon>
        <taxon>Bacillati</taxon>
        <taxon>Actinomycetota</taxon>
        <taxon>Actinomycetes</taxon>
        <taxon>Micrococcales</taxon>
        <taxon>Microbacteriaceae</taxon>
        <taxon>Microbacterium</taxon>
    </lineage>
</organism>
<dbReference type="Proteomes" id="UP001429745">
    <property type="component" value="Unassembled WGS sequence"/>
</dbReference>
<evidence type="ECO:0000256" key="1">
    <source>
        <dbReference type="ARBA" id="ARBA00009080"/>
    </source>
</evidence>
<dbReference type="Pfam" id="PF03446">
    <property type="entry name" value="NAD_binding_2"/>
    <property type="match status" value="1"/>
</dbReference>
<feature type="domain" description="6-phosphogluconate dehydrogenase NADP-binding" evidence="4">
    <location>
        <begin position="2"/>
        <end position="153"/>
    </location>
</feature>
<accession>A0ABX1KDZ3</accession>
<dbReference type="InterPro" id="IPR029154">
    <property type="entry name" value="HIBADH-like_NADP-bd"/>
</dbReference>
<dbReference type="InterPro" id="IPR006115">
    <property type="entry name" value="6PGDH_NADP-bd"/>
</dbReference>
<comment type="similarity">
    <text evidence="1">Belongs to the HIBADH-related family.</text>
</comment>
<sequence>MRVGFIGLGDIGMPMALNLIDQGFDVVGSDLAEDKRARLEEGGGRLASDLTDFADCEVVCLAVPDDAVVESILVDQGLAGIVAAGATFLIHSTVLPTTVERLASADGRVRILDAPVSGGAARARDGSLTVMLGGEPSRDAQRVLDALGTTVRCGRVGAGAAVKLANQLAMLASLQALYEGLELTAAFDVADSLVLDVLQSSTGDSWTARNWGFFDDLAKAYDRADVDVSYRPWSKDLWDVVAAARHAGTRAPLAALLSQILADEVEDHARKAVDPS</sequence>
<dbReference type="Gene3D" id="3.40.50.720">
    <property type="entry name" value="NAD(P)-binding Rossmann-like Domain"/>
    <property type="match status" value="1"/>
</dbReference>
<dbReference type="SUPFAM" id="SSF51735">
    <property type="entry name" value="NAD(P)-binding Rossmann-fold domains"/>
    <property type="match status" value="1"/>
</dbReference>
<evidence type="ECO:0000256" key="3">
    <source>
        <dbReference type="ARBA" id="ARBA00023027"/>
    </source>
</evidence>
<keyword evidence="3" id="KW-0520">NAD</keyword>
<dbReference type="InterPro" id="IPR008927">
    <property type="entry name" value="6-PGluconate_DH-like_C_sf"/>
</dbReference>
<dbReference type="PANTHER" id="PTHR43060">
    <property type="entry name" value="3-HYDROXYISOBUTYRATE DEHYDROGENASE-LIKE 1, MITOCHONDRIAL-RELATED"/>
    <property type="match status" value="1"/>
</dbReference>
<dbReference type="Pfam" id="PF14833">
    <property type="entry name" value="NAD_binding_11"/>
    <property type="match status" value="1"/>
</dbReference>
<evidence type="ECO:0000256" key="2">
    <source>
        <dbReference type="ARBA" id="ARBA00023002"/>
    </source>
</evidence>
<dbReference type="SUPFAM" id="SSF48179">
    <property type="entry name" value="6-phosphogluconate dehydrogenase C-terminal domain-like"/>
    <property type="match status" value="1"/>
</dbReference>
<name>A0ABX1KDZ3_9MICO</name>
<feature type="domain" description="3-hydroxyisobutyrate dehydrogenase-like NAD-binding" evidence="5">
    <location>
        <begin position="157"/>
        <end position="263"/>
    </location>
</feature>
<dbReference type="InterPro" id="IPR013328">
    <property type="entry name" value="6PGD_dom2"/>
</dbReference>
<evidence type="ECO:0000259" key="4">
    <source>
        <dbReference type="Pfam" id="PF03446"/>
    </source>
</evidence>
<dbReference type="Gene3D" id="1.10.1040.10">
    <property type="entry name" value="N-(1-d-carboxylethyl)-l-norvaline Dehydrogenase, domain 2"/>
    <property type="match status" value="1"/>
</dbReference>
<gene>
    <name evidence="6" type="ORF">HF576_15550</name>
</gene>
<dbReference type="InterPro" id="IPR036291">
    <property type="entry name" value="NAD(P)-bd_dom_sf"/>
</dbReference>
<evidence type="ECO:0000259" key="5">
    <source>
        <dbReference type="Pfam" id="PF14833"/>
    </source>
</evidence>
<reference evidence="6 7" key="1">
    <citation type="submission" date="2020-04" db="EMBL/GenBank/DDBJ databases">
        <title>CFH 90308 Microbacterium sp.</title>
        <authorList>
            <person name="Nie G."/>
            <person name="Ming H."/>
            <person name="Xia T."/>
        </authorList>
    </citation>
    <scope>NUCLEOTIDE SEQUENCE [LARGE SCALE GENOMIC DNA]</scope>
    <source>
        <strain evidence="6 7">CFH 90308</strain>
    </source>
</reference>
<evidence type="ECO:0000313" key="6">
    <source>
        <dbReference type="EMBL" id="NLP85262.1"/>
    </source>
</evidence>
<dbReference type="RefSeq" id="WP_168913683.1">
    <property type="nucleotide sequence ID" value="NZ_JABACI010000004.1"/>
</dbReference>
<dbReference type="PANTHER" id="PTHR43060:SF15">
    <property type="entry name" value="3-HYDROXYISOBUTYRATE DEHYDROGENASE-LIKE 1, MITOCHONDRIAL-RELATED"/>
    <property type="match status" value="1"/>
</dbReference>
<keyword evidence="7" id="KW-1185">Reference proteome</keyword>
<proteinExistence type="inferred from homology"/>
<protein>
    <submittedName>
        <fullName evidence="6">NAD(P)-dependent oxidoreductase</fullName>
    </submittedName>
</protein>
<keyword evidence="2" id="KW-0560">Oxidoreductase</keyword>
<comment type="caution">
    <text evidence="6">The sequence shown here is derived from an EMBL/GenBank/DDBJ whole genome shotgun (WGS) entry which is preliminary data.</text>
</comment>
<dbReference type="EMBL" id="JABACI010000004">
    <property type="protein sequence ID" value="NLP85262.1"/>
    <property type="molecule type" value="Genomic_DNA"/>
</dbReference>
<evidence type="ECO:0000313" key="7">
    <source>
        <dbReference type="Proteomes" id="UP001429745"/>
    </source>
</evidence>
<dbReference type="InterPro" id="IPR015815">
    <property type="entry name" value="HIBADH-related"/>
</dbReference>